<accession>A0A5C4W198</accession>
<keyword evidence="3" id="KW-0804">Transcription</keyword>
<dbReference type="Proteomes" id="UP000313231">
    <property type="component" value="Unassembled WGS sequence"/>
</dbReference>
<gene>
    <name evidence="6" type="ORF">FHP29_08190</name>
</gene>
<dbReference type="PANTHER" id="PTHR30055:SF234">
    <property type="entry name" value="HTH-TYPE TRANSCRIPTIONAL REGULATOR BETI"/>
    <property type="match status" value="1"/>
</dbReference>
<evidence type="ECO:0000256" key="2">
    <source>
        <dbReference type="ARBA" id="ARBA00023125"/>
    </source>
</evidence>
<keyword evidence="1" id="KW-0805">Transcription regulation</keyword>
<dbReference type="GO" id="GO:0000976">
    <property type="term" value="F:transcription cis-regulatory region binding"/>
    <property type="evidence" value="ECO:0007669"/>
    <property type="project" value="TreeGrafter"/>
</dbReference>
<comment type="caution">
    <text evidence="6">The sequence shown here is derived from an EMBL/GenBank/DDBJ whole genome shotgun (WGS) entry which is preliminary data.</text>
</comment>
<evidence type="ECO:0000313" key="6">
    <source>
        <dbReference type="EMBL" id="TNM41942.1"/>
    </source>
</evidence>
<dbReference type="Pfam" id="PF00440">
    <property type="entry name" value="TetR_N"/>
    <property type="match status" value="1"/>
</dbReference>
<evidence type="ECO:0000256" key="4">
    <source>
        <dbReference type="PROSITE-ProRule" id="PRU00335"/>
    </source>
</evidence>
<dbReference type="InterPro" id="IPR009057">
    <property type="entry name" value="Homeodomain-like_sf"/>
</dbReference>
<evidence type="ECO:0000313" key="7">
    <source>
        <dbReference type="Proteomes" id="UP000313231"/>
    </source>
</evidence>
<proteinExistence type="predicted"/>
<evidence type="ECO:0000256" key="1">
    <source>
        <dbReference type="ARBA" id="ARBA00023015"/>
    </source>
</evidence>
<dbReference type="InterPro" id="IPR001647">
    <property type="entry name" value="HTH_TetR"/>
</dbReference>
<reference evidence="6 7" key="1">
    <citation type="journal article" date="2016" name="Int. J. Syst. Evol. Microbiol.">
        <title>Nocardioides albidus sp. nov., an actinobacterium isolated from garden soil.</title>
        <authorList>
            <person name="Singh H."/>
            <person name="Du J."/>
            <person name="Trinh H."/>
            <person name="Won K."/>
            <person name="Yang J.E."/>
            <person name="Yin C."/>
            <person name="Kook M."/>
            <person name="Yi T.H."/>
        </authorList>
    </citation>
    <scope>NUCLEOTIDE SEQUENCE [LARGE SCALE GENOMIC DNA]</scope>
    <source>
        <strain evidence="6 7">CCTCC AB 2015297</strain>
    </source>
</reference>
<dbReference type="AlphaFoldDB" id="A0A5C4W198"/>
<dbReference type="GO" id="GO:0003700">
    <property type="term" value="F:DNA-binding transcription factor activity"/>
    <property type="evidence" value="ECO:0007669"/>
    <property type="project" value="TreeGrafter"/>
</dbReference>
<dbReference type="EMBL" id="VDMP01000021">
    <property type="protein sequence ID" value="TNM41942.1"/>
    <property type="molecule type" value="Genomic_DNA"/>
</dbReference>
<dbReference type="RefSeq" id="WP_139622382.1">
    <property type="nucleotide sequence ID" value="NZ_VDMP01000021.1"/>
</dbReference>
<feature type="DNA-binding region" description="H-T-H motif" evidence="4">
    <location>
        <begin position="30"/>
        <end position="49"/>
    </location>
</feature>
<dbReference type="InterPro" id="IPR050109">
    <property type="entry name" value="HTH-type_TetR-like_transc_reg"/>
</dbReference>
<organism evidence="6 7">
    <name type="scientific">Nocardioides albidus</name>
    <dbReference type="NCBI Taxonomy" id="1517589"/>
    <lineage>
        <taxon>Bacteria</taxon>
        <taxon>Bacillati</taxon>
        <taxon>Actinomycetota</taxon>
        <taxon>Actinomycetes</taxon>
        <taxon>Propionibacteriales</taxon>
        <taxon>Nocardioidaceae</taxon>
        <taxon>Nocardioides</taxon>
    </lineage>
</organism>
<evidence type="ECO:0000259" key="5">
    <source>
        <dbReference type="PROSITE" id="PS50977"/>
    </source>
</evidence>
<feature type="domain" description="HTH tetR-type" evidence="5">
    <location>
        <begin position="7"/>
        <end position="67"/>
    </location>
</feature>
<dbReference type="PROSITE" id="PS50977">
    <property type="entry name" value="HTH_TETR_2"/>
    <property type="match status" value="1"/>
</dbReference>
<keyword evidence="2 4" id="KW-0238">DNA-binding</keyword>
<dbReference type="PANTHER" id="PTHR30055">
    <property type="entry name" value="HTH-TYPE TRANSCRIPTIONAL REGULATOR RUTR"/>
    <property type="match status" value="1"/>
</dbReference>
<dbReference type="SUPFAM" id="SSF46689">
    <property type="entry name" value="Homeodomain-like"/>
    <property type="match status" value="1"/>
</dbReference>
<evidence type="ECO:0000256" key="3">
    <source>
        <dbReference type="ARBA" id="ARBA00023163"/>
    </source>
</evidence>
<keyword evidence="7" id="KW-1185">Reference proteome</keyword>
<name>A0A5C4W198_9ACTN</name>
<sequence>MAYVRAAEREEQIVAATLRVLRATGVAGLTLRAVATEAGVPLGTLHYVFPTKELLLRSVIDTVIRDLAAVLRTDVDLDRGLEHALRQSMMNYWRHLVESDTSGQIVQYELTTYSVRSESALARLQYESYVSVASELFEQAATAAGEVCAIAFDELARLSVAGTDGLILQYLADPAHDRAMIDLERLLKMLHSLAAPQAGG</sequence>
<dbReference type="OrthoDB" id="5242433at2"/>
<protein>
    <submittedName>
        <fullName evidence="6">TetR/AcrR family transcriptional regulator</fullName>
    </submittedName>
</protein>
<dbReference type="Gene3D" id="1.10.357.10">
    <property type="entry name" value="Tetracycline Repressor, domain 2"/>
    <property type="match status" value="1"/>
</dbReference>